<gene>
    <name evidence="1" type="ORF">EYH50_02050</name>
</gene>
<dbReference type="AlphaFoldDB" id="A0A832ZTA8"/>
<accession>A0A832ZTA8</accession>
<comment type="caution">
    <text evidence="1">The sequence shown here is derived from an EMBL/GenBank/DDBJ whole genome shotgun (WGS) entry which is preliminary data.</text>
</comment>
<dbReference type="Proteomes" id="UP000600071">
    <property type="component" value="Unassembled WGS sequence"/>
</dbReference>
<reference evidence="1" key="1">
    <citation type="journal article" date="2020" name="ISME J.">
        <title>Gammaproteobacteria mediating utilization of methyl-, sulfur- and petroleum organic compounds in deep ocean hydrothermal plumes.</title>
        <authorList>
            <person name="Zhou Z."/>
            <person name="Liu Y."/>
            <person name="Pan J."/>
            <person name="Cron B.R."/>
            <person name="Toner B.M."/>
            <person name="Anantharaman K."/>
            <person name="Breier J.A."/>
            <person name="Dick G.J."/>
            <person name="Li M."/>
        </authorList>
    </citation>
    <scope>NUCLEOTIDE SEQUENCE</scope>
    <source>
        <strain evidence="1">SZUA-1523</strain>
    </source>
</reference>
<organism evidence="1 2">
    <name type="scientific">Pyrodictium delaneyi</name>
    <dbReference type="NCBI Taxonomy" id="1273541"/>
    <lineage>
        <taxon>Archaea</taxon>
        <taxon>Thermoproteota</taxon>
        <taxon>Thermoprotei</taxon>
        <taxon>Desulfurococcales</taxon>
        <taxon>Pyrodictiaceae</taxon>
        <taxon>Pyrodictium</taxon>
    </lineage>
</organism>
<dbReference type="EMBL" id="DQVR01000043">
    <property type="protein sequence ID" value="HIQ23814.1"/>
    <property type="molecule type" value="Genomic_DNA"/>
</dbReference>
<protein>
    <submittedName>
        <fullName evidence="1">Uncharacterized protein</fullName>
    </submittedName>
</protein>
<sequence length="105" mass="12115">MCDVEDLSSSPCAYRYTAICGLIPTCSYGFEYCVESPGVGVVLLVEDFPYERFREFPAREDFALDAPAYEYRFLVEDKVPDEALSFVAPVYGEEFYQRYEAYLSY</sequence>
<proteinExistence type="predicted"/>
<name>A0A832ZTA8_9CREN</name>
<evidence type="ECO:0000313" key="2">
    <source>
        <dbReference type="Proteomes" id="UP000600071"/>
    </source>
</evidence>
<evidence type="ECO:0000313" key="1">
    <source>
        <dbReference type="EMBL" id="HIQ23814.1"/>
    </source>
</evidence>